<dbReference type="Pfam" id="PF01226">
    <property type="entry name" value="Form_Nir_trans"/>
    <property type="match status" value="1"/>
</dbReference>
<keyword evidence="5 7" id="KW-0472">Membrane</keyword>
<feature type="transmembrane region" description="Helical" evidence="7">
    <location>
        <begin position="245"/>
        <end position="267"/>
    </location>
</feature>
<evidence type="ECO:0000256" key="2">
    <source>
        <dbReference type="ARBA" id="ARBA00022448"/>
    </source>
</evidence>
<protein>
    <recommendedName>
        <fullName evidence="10">Formate/nitrite transporter</fullName>
    </recommendedName>
</protein>
<evidence type="ECO:0000256" key="6">
    <source>
        <dbReference type="ARBA" id="ARBA00049660"/>
    </source>
</evidence>
<evidence type="ECO:0000256" key="4">
    <source>
        <dbReference type="ARBA" id="ARBA00022989"/>
    </source>
</evidence>
<gene>
    <name evidence="8" type="ORF">FPRO05_00121</name>
</gene>
<comment type="subcellular location">
    <subcellularLocation>
        <location evidence="1">Membrane</location>
        <topology evidence="1">Multi-pass membrane protein</topology>
    </subcellularLocation>
</comment>
<keyword evidence="4 7" id="KW-1133">Transmembrane helix</keyword>
<evidence type="ECO:0000256" key="7">
    <source>
        <dbReference type="SAM" id="Phobius"/>
    </source>
</evidence>
<dbReference type="AlphaFoldDB" id="A0A365NMC3"/>
<feature type="transmembrane region" description="Helical" evidence="7">
    <location>
        <begin position="121"/>
        <end position="143"/>
    </location>
</feature>
<dbReference type="GO" id="GO:0015513">
    <property type="term" value="F:high-affinity secondary active nitrite transmembrane transporter activity"/>
    <property type="evidence" value="ECO:0007669"/>
    <property type="project" value="TreeGrafter"/>
</dbReference>
<evidence type="ECO:0008006" key="10">
    <source>
        <dbReference type="Google" id="ProtNLM"/>
    </source>
</evidence>
<dbReference type="EMBL" id="PKMI01000001">
    <property type="protein sequence ID" value="RBA21772.1"/>
    <property type="molecule type" value="Genomic_DNA"/>
</dbReference>
<feature type="transmembrane region" description="Helical" evidence="7">
    <location>
        <begin position="86"/>
        <end position="109"/>
    </location>
</feature>
<name>A0A365NMC3_GIBIN</name>
<dbReference type="GO" id="GO:0015707">
    <property type="term" value="P:nitrite transport"/>
    <property type="evidence" value="ECO:0007669"/>
    <property type="project" value="TreeGrafter"/>
</dbReference>
<dbReference type="Gene3D" id="1.20.1080.10">
    <property type="entry name" value="Glycerol uptake facilitator protein"/>
    <property type="match status" value="1"/>
</dbReference>
<dbReference type="PROSITE" id="PS01006">
    <property type="entry name" value="FORMATE_NITRITE_TP_2"/>
    <property type="match status" value="1"/>
</dbReference>
<proteinExistence type="inferred from homology"/>
<dbReference type="FunFam" id="1.20.1080.10:FF:000011">
    <property type="entry name" value="Formate family transporter"/>
    <property type="match status" value="1"/>
</dbReference>
<dbReference type="PANTHER" id="PTHR30520">
    <property type="entry name" value="FORMATE TRANSPORTER-RELATED"/>
    <property type="match status" value="1"/>
</dbReference>
<dbReference type="Proteomes" id="UP000251714">
    <property type="component" value="Unassembled WGS sequence"/>
</dbReference>
<keyword evidence="3 7" id="KW-0812">Transmembrane</keyword>
<dbReference type="GO" id="GO:0005886">
    <property type="term" value="C:plasma membrane"/>
    <property type="evidence" value="ECO:0007669"/>
    <property type="project" value="TreeGrafter"/>
</dbReference>
<dbReference type="InterPro" id="IPR000292">
    <property type="entry name" value="For/NO2_transpt"/>
</dbReference>
<comment type="caution">
    <text evidence="8">The sequence shown here is derived from an EMBL/GenBank/DDBJ whole genome shotgun (WGS) entry which is preliminary data.</text>
</comment>
<evidence type="ECO:0000313" key="8">
    <source>
        <dbReference type="EMBL" id="RBA21772.1"/>
    </source>
</evidence>
<sequence>MSNPLVVSISNLAAYTPQETIELVSRSGVKRGNMRPDKVFLSAVSAGCLLGFGCGVSLCAMTAPWYSENAPGLVKLFGAGVFPLGLVLVVLTGADLFTATTMFTLTAVLQRRLPIRKMLLHWFLCFFGNLAGSLFVMSIIMGYGGVFDASPYKEVVMSFAGKKQISPQVHQIFLKAIGCNWLVCLAVFLGIQAKDLASKVIGMWWPIFAFVVLGLEHVVANMFYMSLAIWLKTPDLTVGLYIWKGMIPAMVGNIIGGGMFVGVYYWYMYLFDEDPVKPAPQLNNGPMKSAALEVFYEVESNGFTSDQNELSCHGVGDTVRDRDLHLRGETIFLHSSRDISTESPRQVLPWPI</sequence>
<organism evidence="8 9">
    <name type="scientific">Gibberella intermedia</name>
    <name type="common">Bulb rot disease fungus</name>
    <name type="synonym">Fusarium proliferatum</name>
    <dbReference type="NCBI Taxonomy" id="948311"/>
    <lineage>
        <taxon>Eukaryota</taxon>
        <taxon>Fungi</taxon>
        <taxon>Dikarya</taxon>
        <taxon>Ascomycota</taxon>
        <taxon>Pezizomycotina</taxon>
        <taxon>Sordariomycetes</taxon>
        <taxon>Hypocreomycetidae</taxon>
        <taxon>Hypocreales</taxon>
        <taxon>Nectriaceae</taxon>
        <taxon>Fusarium</taxon>
        <taxon>Fusarium fujikuroi species complex</taxon>
    </lineage>
</organism>
<feature type="transmembrane region" description="Helical" evidence="7">
    <location>
        <begin position="172"/>
        <end position="191"/>
    </location>
</feature>
<evidence type="ECO:0000256" key="1">
    <source>
        <dbReference type="ARBA" id="ARBA00004141"/>
    </source>
</evidence>
<evidence type="ECO:0000256" key="5">
    <source>
        <dbReference type="ARBA" id="ARBA00023136"/>
    </source>
</evidence>
<dbReference type="PANTHER" id="PTHR30520:SF6">
    <property type="entry name" value="FORMATE_NITRATE FAMILY TRANSPORTER (EUROFUNG)"/>
    <property type="match status" value="1"/>
</dbReference>
<dbReference type="InterPro" id="IPR023271">
    <property type="entry name" value="Aquaporin-like"/>
</dbReference>
<feature type="transmembrane region" description="Helical" evidence="7">
    <location>
        <begin position="39"/>
        <end position="66"/>
    </location>
</feature>
<keyword evidence="2" id="KW-0813">Transport</keyword>
<comment type="similarity">
    <text evidence="6">Belongs to the FNT transporter (TC 1.A.16) family.</text>
</comment>
<evidence type="ECO:0000256" key="3">
    <source>
        <dbReference type="ARBA" id="ARBA00022692"/>
    </source>
</evidence>
<reference evidence="8 9" key="1">
    <citation type="submission" date="2017-12" db="EMBL/GenBank/DDBJ databases">
        <title>Genome sequence of the mycotoxigenic crop pathogen Fusarium proliferatum, strain ITEM 2341 from Date Palm.</title>
        <authorList>
            <person name="Almiman B.F."/>
            <person name="Shittu T.A."/>
            <person name="Muthumeenakshi S."/>
            <person name="Baroncelli R."/>
            <person name="Sreenivasaprasada S."/>
        </authorList>
    </citation>
    <scope>NUCLEOTIDE SEQUENCE [LARGE SCALE GENOMIC DNA]</scope>
    <source>
        <strain evidence="8 9">ITEM 2341</strain>
    </source>
</reference>
<accession>A0A365NMC3</accession>
<evidence type="ECO:0000313" key="9">
    <source>
        <dbReference type="Proteomes" id="UP000251714"/>
    </source>
</evidence>
<dbReference type="InterPro" id="IPR024002">
    <property type="entry name" value="For/NO2_transpt_CS"/>
</dbReference>
<feature type="transmembrane region" description="Helical" evidence="7">
    <location>
        <begin position="203"/>
        <end position="225"/>
    </location>
</feature>